<protein>
    <recommendedName>
        <fullName evidence="2">SGNH hydrolase-type esterase domain-containing protein</fullName>
    </recommendedName>
</protein>
<gene>
    <name evidence="3" type="ORF">GCM10018785_15660</name>
</gene>
<evidence type="ECO:0000313" key="4">
    <source>
        <dbReference type="Proteomes" id="UP000608024"/>
    </source>
</evidence>
<comment type="caution">
    <text evidence="3">The sequence shown here is derived from an EMBL/GenBank/DDBJ whole genome shotgun (WGS) entry which is preliminary data.</text>
</comment>
<reference evidence="3" key="1">
    <citation type="journal article" date="2014" name="Int. J. Syst. Evol. Microbiol.">
        <title>Complete genome sequence of Corynebacterium casei LMG S-19264T (=DSM 44701T), isolated from a smear-ripened cheese.</title>
        <authorList>
            <consortium name="US DOE Joint Genome Institute (JGI-PGF)"/>
            <person name="Walter F."/>
            <person name="Albersmeier A."/>
            <person name="Kalinowski J."/>
            <person name="Ruckert C."/>
        </authorList>
    </citation>
    <scope>NUCLEOTIDE SEQUENCE</scope>
    <source>
        <strain evidence="3">JCM 4784</strain>
    </source>
</reference>
<dbReference type="GO" id="GO:0004622">
    <property type="term" value="F:phosphatidylcholine lysophospholipase activity"/>
    <property type="evidence" value="ECO:0007669"/>
    <property type="project" value="TreeGrafter"/>
</dbReference>
<feature type="compositionally biased region" description="Low complexity" evidence="1">
    <location>
        <begin position="12"/>
        <end position="29"/>
    </location>
</feature>
<dbReference type="PANTHER" id="PTHR30383:SF5">
    <property type="entry name" value="SGNH HYDROLASE-TYPE ESTERASE DOMAIN-CONTAINING PROTEIN"/>
    <property type="match status" value="1"/>
</dbReference>
<reference evidence="3" key="2">
    <citation type="submission" date="2020-09" db="EMBL/GenBank/DDBJ databases">
        <authorList>
            <person name="Sun Q."/>
            <person name="Ohkuma M."/>
        </authorList>
    </citation>
    <scope>NUCLEOTIDE SEQUENCE</scope>
    <source>
        <strain evidence="3">JCM 4784</strain>
    </source>
</reference>
<organism evidence="3 4">
    <name type="scientific">Streptomyces longispororuber</name>
    <dbReference type="NCBI Taxonomy" id="68230"/>
    <lineage>
        <taxon>Bacteria</taxon>
        <taxon>Bacillati</taxon>
        <taxon>Actinomycetota</taxon>
        <taxon>Actinomycetes</taxon>
        <taxon>Kitasatosporales</taxon>
        <taxon>Streptomycetaceae</taxon>
        <taxon>Streptomyces</taxon>
    </lineage>
</organism>
<dbReference type="RefSeq" id="WP_190135090.1">
    <property type="nucleotide sequence ID" value="NZ_BNBT01000014.1"/>
</dbReference>
<dbReference type="EMBL" id="BNBT01000014">
    <property type="protein sequence ID" value="GHE46802.1"/>
    <property type="molecule type" value="Genomic_DNA"/>
</dbReference>
<feature type="domain" description="SGNH hydrolase-type esterase" evidence="2">
    <location>
        <begin position="40"/>
        <end position="221"/>
    </location>
</feature>
<feature type="compositionally biased region" description="Basic residues" evidence="1">
    <location>
        <begin position="1"/>
        <end position="11"/>
    </location>
</feature>
<feature type="region of interest" description="Disordered" evidence="1">
    <location>
        <begin position="1"/>
        <end position="31"/>
    </location>
</feature>
<name>A0A918ZEC4_9ACTN</name>
<dbReference type="InterPro" id="IPR013830">
    <property type="entry name" value="SGNH_hydro"/>
</dbReference>
<dbReference type="PANTHER" id="PTHR30383">
    <property type="entry name" value="THIOESTERASE 1/PROTEASE 1/LYSOPHOSPHOLIPASE L1"/>
    <property type="match status" value="1"/>
</dbReference>
<accession>A0A918ZEC4</accession>
<dbReference type="AlphaFoldDB" id="A0A918ZEC4"/>
<dbReference type="Pfam" id="PF13472">
    <property type="entry name" value="Lipase_GDSL_2"/>
    <property type="match status" value="1"/>
</dbReference>
<evidence type="ECO:0000256" key="1">
    <source>
        <dbReference type="SAM" id="MobiDB-lite"/>
    </source>
</evidence>
<evidence type="ECO:0000313" key="3">
    <source>
        <dbReference type="EMBL" id="GHE46802.1"/>
    </source>
</evidence>
<dbReference type="InterPro" id="IPR036514">
    <property type="entry name" value="SGNH_hydro_sf"/>
</dbReference>
<evidence type="ECO:0000259" key="2">
    <source>
        <dbReference type="Pfam" id="PF13472"/>
    </source>
</evidence>
<dbReference type="Proteomes" id="UP000608024">
    <property type="component" value="Unassembled WGS sequence"/>
</dbReference>
<dbReference type="SUPFAM" id="SSF52266">
    <property type="entry name" value="SGNH hydrolase"/>
    <property type="match status" value="1"/>
</dbReference>
<feature type="compositionally biased region" description="Low complexity" evidence="1">
    <location>
        <begin position="240"/>
        <end position="270"/>
    </location>
</feature>
<proteinExistence type="predicted"/>
<sequence length="270" mass="28186">MIGRRRGRTRPLRLPEAAGPQAGATAPQQGYGGPPLRLAVIGDSLAAGVGAATHEEALPGRLAHTLTALTGRAVSWRVTARAGATLDAVRRGLLPGLTDPLTRWRPDVVLVAAGSNDALALRRPSAFGADARRLVRDVRLRLGQDVPVVFAGLPPLTRVAALPRAARTPLHAYVTLLDRRLRRVARREAAVFHLPTAGPPAVPGDWFAPDLLHPSADGYRAWAGELAVGLALRTPGVATASGRAASPSPPSRAGRGRPAYRGAPRSACGT</sequence>
<feature type="region of interest" description="Disordered" evidence="1">
    <location>
        <begin position="238"/>
        <end position="270"/>
    </location>
</feature>
<keyword evidence="4" id="KW-1185">Reference proteome</keyword>
<dbReference type="Gene3D" id="3.40.50.1110">
    <property type="entry name" value="SGNH hydrolase"/>
    <property type="match status" value="1"/>
</dbReference>
<dbReference type="InterPro" id="IPR051532">
    <property type="entry name" value="Ester_Hydrolysis_Enzymes"/>
</dbReference>